<dbReference type="EMBL" id="DRUY01000129">
    <property type="protein sequence ID" value="HHI65672.1"/>
    <property type="molecule type" value="Genomic_DNA"/>
</dbReference>
<gene>
    <name evidence="2" type="ORF">ENL70_03895</name>
</gene>
<keyword evidence="1" id="KW-0472">Membrane</keyword>
<name>A0A7C5PQT8_9BACT</name>
<feature type="transmembrane region" description="Helical" evidence="1">
    <location>
        <begin position="6"/>
        <end position="25"/>
    </location>
</feature>
<keyword evidence="1" id="KW-1133">Transmembrane helix</keyword>
<accession>A0A7C5PQT8</accession>
<organism evidence="2">
    <name type="scientific">Thermodesulfobium narugense</name>
    <dbReference type="NCBI Taxonomy" id="184064"/>
    <lineage>
        <taxon>Bacteria</taxon>
        <taxon>Pseudomonadati</taxon>
        <taxon>Thermodesulfobiota</taxon>
        <taxon>Thermodesulfobiia</taxon>
        <taxon>Thermodesulfobiales</taxon>
        <taxon>Thermodesulfobiaceae</taxon>
        <taxon>Thermodesulfobium</taxon>
    </lineage>
</organism>
<protein>
    <submittedName>
        <fullName evidence="2">Uncharacterized protein</fullName>
    </submittedName>
</protein>
<comment type="caution">
    <text evidence="2">The sequence shown here is derived from an EMBL/GenBank/DDBJ whole genome shotgun (WGS) entry which is preliminary data.</text>
</comment>
<keyword evidence="1" id="KW-0812">Transmembrane</keyword>
<evidence type="ECO:0000313" key="2">
    <source>
        <dbReference type="EMBL" id="HHI65672.1"/>
    </source>
</evidence>
<dbReference type="AlphaFoldDB" id="A0A7C5PQT8"/>
<proteinExistence type="predicted"/>
<evidence type="ECO:0000256" key="1">
    <source>
        <dbReference type="SAM" id="Phobius"/>
    </source>
</evidence>
<reference evidence="2" key="1">
    <citation type="journal article" date="2020" name="mSystems">
        <title>Genome- and Community-Level Interaction Insights into Carbon Utilization and Element Cycling Functions of Hydrothermarchaeota in Hydrothermal Sediment.</title>
        <authorList>
            <person name="Zhou Z."/>
            <person name="Liu Y."/>
            <person name="Xu W."/>
            <person name="Pan J."/>
            <person name="Luo Z.H."/>
            <person name="Li M."/>
        </authorList>
    </citation>
    <scope>NUCLEOTIDE SEQUENCE [LARGE SCALE GENOMIC DNA]</scope>
    <source>
        <strain evidence="2">SpSt-1019</strain>
    </source>
</reference>
<sequence>MSIEIYILGTLSFAVMGALLYIYGYRRSYKMPQELKKQISIKLEKKIISFVSNHSSGVTLNEIANSIKDVKVGNHFQGYRFSVSDPIVAAESILNKLVESNKIKKVKDGKTIKYFLFD</sequence>